<comment type="subunit">
    <text evidence="5">Binds ribosomal protein uS19.</text>
</comment>
<dbReference type="Gene3D" id="2.40.30.60">
    <property type="entry name" value="RimM"/>
    <property type="match status" value="1"/>
</dbReference>
<dbReference type="HAMAP" id="MF_00014">
    <property type="entry name" value="Ribosome_mat_RimM"/>
    <property type="match status" value="1"/>
</dbReference>
<comment type="function">
    <text evidence="5">An accessory protein needed during the final step in the assembly of 30S ribosomal subunit, possibly for assembly of the head region. Essential for efficient processing of 16S rRNA. May be needed both before and after RbfA during the maturation of 16S rRNA. It has affinity for free ribosomal 30S subunits but not for 70S ribosomes.</text>
</comment>
<dbReference type="OrthoDB" id="9788191at2"/>
<dbReference type="PANTHER" id="PTHR33692:SF1">
    <property type="entry name" value="RIBOSOME MATURATION FACTOR RIMM"/>
    <property type="match status" value="1"/>
</dbReference>
<dbReference type="InterPro" id="IPR009000">
    <property type="entry name" value="Transl_B-barrel_sf"/>
</dbReference>
<accession>A0A3B9IK02</accession>
<comment type="domain">
    <text evidence="5">The PRC barrel domain binds ribosomal protein uS19.</text>
</comment>
<dbReference type="PANTHER" id="PTHR33692">
    <property type="entry name" value="RIBOSOME MATURATION FACTOR RIMM"/>
    <property type="match status" value="1"/>
</dbReference>
<dbReference type="GO" id="GO:0043022">
    <property type="term" value="F:ribosome binding"/>
    <property type="evidence" value="ECO:0007669"/>
    <property type="project" value="InterPro"/>
</dbReference>
<dbReference type="GO" id="GO:0042274">
    <property type="term" value="P:ribosomal small subunit biogenesis"/>
    <property type="evidence" value="ECO:0007669"/>
    <property type="project" value="UniProtKB-UniRule"/>
</dbReference>
<comment type="subcellular location">
    <subcellularLocation>
        <location evidence="5">Cytoplasm</location>
    </subcellularLocation>
</comment>
<gene>
    <name evidence="5" type="primary">rimM</name>
    <name evidence="9" type="ORF">DCK97_11550</name>
</gene>
<dbReference type="InterPro" id="IPR002676">
    <property type="entry name" value="RimM_N"/>
</dbReference>
<evidence type="ECO:0000256" key="5">
    <source>
        <dbReference type="HAMAP-Rule" id="MF_00014"/>
    </source>
</evidence>
<evidence type="ECO:0000256" key="3">
    <source>
        <dbReference type="ARBA" id="ARBA00022552"/>
    </source>
</evidence>
<feature type="domain" description="RimM N-terminal" evidence="7">
    <location>
        <begin position="31"/>
        <end position="109"/>
    </location>
</feature>
<sequence>MSRPGRPAGPAGGRAAPPQPAPVDPAELVCIAEFAAPQGVRGLVRLRPFTEDPEAVADYGPLYDRTGTRAFRIRITGPHKVGLVVKVDGVDDRDAAAALTGTRLHVPRSALPAIEDDEETWYQADLIGLEVVDQAGAVVGRVRAVHDFGAGDILEIDRPGDRASMMLPFTRAYVPEVSVAAGRMVIDPPEGLE</sequence>
<name>A0A3B9IK02_9PROT</name>
<evidence type="ECO:0000259" key="7">
    <source>
        <dbReference type="Pfam" id="PF01782"/>
    </source>
</evidence>
<dbReference type="SUPFAM" id="SSF50447">
    <property type="entry name" value="Translation proteins"/>
    <property type="match status" value="1"/>
</dbReference>
<dbReference type="GeneID" id="97244055"/>
<feature type="compositionally biased region" description="Low complexity" evidence="6">
    <location>
        <begin position="1"/>
        <end position="16"/>
    </location>
</feature>
<evidence type="ECO:0000256" key="1">
    <source>
        <dbReference type="ARBA" id="ARBA00022490"/>
    </source>
</evidence>
<dbReference type="Proteomes" id="UP000257706">
    <property type="component" value="Unassembled WGS sequence"/>
</dbReference>
<dbReference type="NCBIfam" id="TIGR02273">
    <property type="entry name" value="16S_RimM"/>
    <property type="match status" value="1"/>
</dbReference>
<keyword evidence="2 5" id="KW-0690">Ribosome biogenesis</keyword>
<keyword evidence="1 5" id="KW-0963">Cytoplasm</keyword>
<dbReference type="Gene3D" id="2.30.30.240">
    <property type="entry name" value="PRC-barrel domain"/>
    <property type="match status" value="1"/>
</dbReference>
<comment type="caution">
    <text evidence="9">The sequence shown here is derived from an EMBL/GenBank/DDBJ whole genome shotgun (WGS) entry which is preliminary data.</text>
</comment>
<dbReference type="InterPro" id="IPR011033">
    <property type="entry name" value="PRC_barrel-like_sf"/>
</dbReference>
<keyword evidence="3 5" id="KW-0698">rRNA processing</keyword>
<proteinExistence type="inferred from homology"/>
<keyword evidence="4 5" id="KW-0143">Chaperone</keyword>
<dbReference type="RefSeq" id="WP_082828914.1">
    <property type="nucleotide sequence ID" value="NZ_CP121027.1"/>
</dbReference>
<evidence type="ECO:0000256" key="6">
    <source>
        <dbReference type="SAM" id="MobiDB-lite"/>
    </source>
</evidence>
<dbReference type="SUPFAM" id="SSF50346">
    <property type="entry name" value="PRC-barrel domain"/>
    <property type="match status" value="1"/>
</dbReference>
<feature type="region of interest" description="Disordered" evidence="6">
    <location>
        <begin position="1"/>
        <end position="21"/>
    </location>
</feature>
<reference evidence="9 10" key="1">
    <citation type="journal article" date="2018" name="Nat. Biotechnol.">
        <title>A standardized bacterial taxonomy based on genome phylogeny substantially revises the tree of life.</title>
        <authorList>
            <person name="Parks D.H."/>
            <person name="Chuvochina M."/>
            <person name="Waite D.W."/>
            <person name="Rinke C."/>
            <person name="Skarshewski A."/>
            <person name="Chaumeil P.A."/>
            <person name="Hugenholtz P."/>
        </authorList>
    </citation>
    <scope>NUCLEOTIDE SEQUENCE [LARGE SCALE GENOMIC DNA]</scope>
    <source>
        <strain evidence="9">UBA8739</strain>
    </source>
</reference>
<dbReference type="EMBL" id="DMAI01000176">
    <property type="protein sequence ID" value="HAE48046.1"/>
    <property type="molecule type" value="Genomic_DNA"/>
</dbReference>
<evidence type="ECO:0000313" key="10">
    <source>
        <dbReference type="Proteomes" id="UP000257706"/>
    </source>
</evidence>
<dbReference type="GO" id="GO:0006364">
    <property type="term" value="P:rRNA processing"/>
    <property type="evidence" value="ECO:0007669"/>
    <property type="project" value="UniProtKB-UniRule"/>
</dbReference>
<dbReference type="InterPro" id="IPR036976">
    <property type="entry name" value="RimM_N_sf"/>
</dbReference>
<protein>
    <recommendedName>
        <fullName evidence="5">Ribosome maturation factor RimM</fullName>
    </recommendedName>
</protein>
<dbReference type="Pfam" id="PF24986">
    <property type="entry name" value="PRC_RimM"/>
    <property type="match status" value="1"/>
</dbReference>
<evidence type="ECO:0000256" key="4">
    <source>
        <dbReference type="ARBA" id="ARBA00023186"/>
    </source>
</evidence>
<dbReference type="InterPro" id="IPR011961">
    <property type="entry name" value="RimM"/>
</dbReference>
<dbReference type="GO" id="GO:0005840">
    <property type="term" value="C:ribosome"/>
    <property type="evidence" value="ECO:0007669"/>
    <property type="project" value="InterPro"/>
</dbReference>
<evidence type="ECO:0000259" key="8">
    <source>
        <dbReference type="Pfam" id="PF24986"/>
    </source>
</evidence>
<dbReference type="GO" id="GO:0005737">
    <property type="term" value="C:cytoplasm"/>
    <property type="evidence" value="ECO:0007669"/>
    <property type="project" value="UniProtKB-SubCell"/>
</dbReference>
<dbReference type="Pfam" id="PF01782">
    <property type="entry name" value="RimM"/>
    <property type="match status" value="1"/>
</dbReference>
<evidence type="ECO:0000313" key="9">
    <source>
        <dbReference type="EMBL" id="HAE48046.1"/>
    </source>
</evidence>
<feature type="domain" description="Ribosome maturation factor RimM PRC barrel" evidence="8">
    <location>
        <begin position="125"/>
        <end position="192"/>
    </location>
</feature>
<dbReference type="AlphaFoldDB" id="A0A3B9IK02"/>
<organism evidence="9 10">
    <name type="scientific">Tistrella mobilis</name>
    <dbReference type="NCBI Taxonomy" id="171437"/>
    <lineage>
        <taxon>Bacteria</taxon>
        <taxon>Pseudomonadati</taxon>
        <taxon>Pseudomonadota</taxon>
        <taxon>Alphaproteobacteria</taxon>
        <taxon>Geminicoccales</taxon>
        <taxon>Geminicoccaceae</taxon>
        <taxon>Tistrella</taxon>
    </lineage>
</organism>
<evidence type="ECO:0000256" key="2">
    <source>
        <dbReference type="ARBA" id="ARBA00022517"/>
    </source>
</evidence>
<comment type="similarity">
    <text evidence="5">Belongs to the RimM family.</text>
</comment>
<dbReference type="InterPro" id="IPR056792">
    <property type="entry name" value="PRC_RimM"/>
</dbReference>